<evidence type="ECO:0000256" key="13">
    <source>
        <dbReference type="SAM" id="MobiDB-lite"/>
    </source>
</evidence>
<dbReference type="GO" id="GO:0005634">
    <property type="term" value="C:nucleus"/>
    <property type="evidence" value="ECO:0007669"/>
    <property type="project" value="TreeGrafter"/>
</dbReference>
<protein>
    <submittedName>
        <fullName evidence="14">Regulator of telomere elongation helicase 1</fullName>
    </submittedName>
</protein>
<dbReference type="GO" id="GO:0003678">
    <property type="term" value="F:DNA helicase activity"/>
    <property type="evidence" value="ECO:0007669"/>
    <property type="project" value="InterPro"/>
</dbReference>
<name>M8B4R7_TRIUA</name>
<evidence type="ECO:0000256" key="8">
    <source>
        <dbReference type="ARBA" id="ARBA00023004"/>
    </source>
</evidence>
<keyword evidence="6 14" id="KW-0347">Helicase</keyword>
<dbReference type="SMART" id="SM00491">
    <property type="entry name" value="HELICc2"/>
    <property type="match status" value="1"/>
</dbReference>
<keyword evidence="7" id="KW-0067">ATP-binding</keyword>
<evidence type="ECO:0000256" key="6">
    <source>
        <dbReference type="ARBA" id="ARBA00022806"/>
    </source>
</evidence>
<keyword evidence="11" id="KW-0234">DNA repair</keyword>
<evidence type="ECO:0000256" key="2">
    <source>
        <dbReference type="ARBA" id="ARBA00022723"/>
    </source>
</evidence>
<evidence type="ECO:0000256" key="1">
    <source>
        <dbReference type="ARBA" id="ARBA00022485"/>
    </source>
</evidence>
<dbReference type="GO" id="GO:0070182">
    <property type="term" value="F:DNA polymerase binding"/>
    <property type="evidence" value="ECO:0007669"/>
    <property type="project" value="TreeGrafter"/>
</dbReference>
<dbReference type="InterPro" id="IPR006554">
    <property type="entry name" value="Helicase-like_DEXD_c2"/>
</dbReference>
<evidence type="ECO:0000256" key="10">
    <source>
        <dbReference type="ARBA" id="ARBA00023125"/>
    </source>
</evidence>
<dbReference type="GO" id="GO:0051539">
    <property type="term" value="F:4 iron, 4 sulfur cluster binding"/>
    <property type="evidence" value="ECO:0007669"/>
    <property type="project" value="UniProtKB-KW"/>
</dbReference>
<evidence type="ECO:0000256" key="12">
    <source>
        <dbReference type="ARBA" id="ARBA00023235"/>
    </source>
</evidence>
<keyword evidence="2" id="KW-0479">Metal-binding</keyword>
<dbReference type="InterPro" id="IPR045028">
    <property type="entry name" value="DinG/Rad3-like"/>
</dbReference>
<dbReference type="AlphaFoldDB" id="M8B4R7"/>
<dbReference type="GO" id="GO:0046872">
    <property type="term" value="F:metal ion binding"/>
    <property type="evidence" value="ECO:0007669"/>
    <property type="project" value="UniProtKB-KW"/>
</dbReference>
<keyword evidence="9" id="KW-0411">Iron-sulfur</keyword>
<dbReference type="Pfam" id="PF06733">
    <property type="entry name" value="DEAD_2"/>
    <property type="match status" value="1"/>
</dbReference>
<keyword evidence="1" id="KW-0004">4Fe-4S</keyword>
<dbReference type="GO" id="GO:0006281">
    <property type="term" value="P:DNA repair"/>
    <property type="evidence" value="ECO:0007669"/>
    <property type="project" value="UniProtKB-KW"/>
</dbReference>
<dbReference type="GO" id="GO:0003677">
    <property type="term" value="F:DNA binding"/>
    <property type="evidence" value="ECO:0007669"/>
    <property type="project" value="UniProtKB-KW"/>
</dbReference>
<dbReference type="GO" id="GO:0005524">
    <property type="term" value="F:ATP binding"/>
    <property type="evidence" value="ECO:0007669"/>
    <property type="project" value="UniProtKB-KW"/>
</dbReference>
<dbReference type="InterPro" id="IPR014013">
    <property type="entry name" value="Helic_SF1/SF2_ATP-bd_DinG/Rad3"/>
</dbReference>
<accession>M8B4R7</accession>
<dbReference type="Pfam" id="PF23116">
    <property type="entry name" value="HHD_RTEL1"/>
    <property type="match status" value="1"/>
</dbReference>
<keyword evidence="5" id="KW-0378">Hydrolase</keyword>
<dbReference type="GO" id="GO:0045910">
    <property type="term" value="P:negative regulation of DNA recombination"/>
    <property type="evidence" value="ECO:0007669"/>
    <property type="project" value="TreeGrafter"/>
</dbReference>
<feature type="region of interest" description="Disordered" evidence="13">
    <location>
        <begin position="1106"/>
        <end position="1125"/>
    </location>
</feature>
<keyword evidence="8" id="KW-0408">Iron</keyword>
<feature type="compositionally biased region" description="Polar residues" evidence="13">
    <location>
        <begin position="1114"/>
        <end position="1125"/>
    </location>
</feature>
<dbReference type="FunFam" id="1.20.1160.20:FF:000010">
    <property type="entry name" value="Regulator of telomere elongation helicase 1 homolog"/>
    <property type="match status" value="1"/>
</dbReference>
<dbReference type="EMBL" id="KD004169">
    <property type="protein sequence ID" value="EMS68609.1"/>
    <property type="molecule type" value="Genomic_DNA"/>
</dbReference>
<dbReference type="PANTHER" id="PTHR11472:SF34">
    <property type="entry name" value="REGULATOR OF TELOMERE ELONGATION HELICASE 1"/>
    <property type="match status" value="1"/>
</dbReference>
<dbReference type="InterPro" id="IPR010614">
    <property type="entry name" value="RAD3-like_helicase_DEAD"/>
</dbReference>
<dbReference type="GO" id="GO:1904430">
    <property type="term" value="P:negative regulation of t-circle formation"/>
    <property type="evidence" value="ECO:0007669"/>
    <property type="project" value="TreeGrafter"/>
</dbReference>
<dbReference type="Pfam" id="PF13307">
    <property type="entry name" value="Helicase_C_2"/>
    <property type="match status" value="2"/>
</dbReference>
<dbReference type="GO" id="GO:0016818">
    <property type="term" value="F:hydrolase activity, acting on acid anhydrides, in phosphorus-containing anhydrides"/>
    <property type="evidence" value="ECO:0007669"/>
    <property type="project" value="InterPro"/>
</dbReference>
<dbReference type="PANTHER" id="PTHR11472">
    <property type="entry name" value="DNA REPAIR DEAD HELICASE RAD3/XP-D SUBFAMILY MEMBER"/>
    <property type="match status" value="1"/>
</dbReference>
<dbReference type="GO" id="GO:0010569">
    <property type="term" value="P:regulation of double-strand break repair via homologous recombination"/>
    <property type="evidence" value="ECO:0007669"/>
    <property type="project" value="TreeGrafter"/>
</dbReference>
<dbReference type="OMA" id="ITIMWTI"/>
<reference evidence="14" key="1">
    <citation type="journal article" date="2013" name="Nature">
        <title>Draft genome of the wheat A-genome progenitor Triticum urartu.</title>
        <authorList>
            <person name="Ling H.Q."/>
            <person name="Zhao S."/>
            <person name="Liu D."/>
            <person name="Wang J."/>
            <person name="Sun H."/>
            <person name="Zhang C."/>
            <person name="Fan H."/>
            <person name="Li D."/>
            <person name="Dong L."/>
            <person name="Tao Y."/>
            <person name="Gao C."/>
            <person name="Wu H."/>
            <person name="Li Y."/>
            <person name="Cui Y."/>
            <person name="Guo X."/>
            <person name="Zheng S."/>
            <person name="Wang B."/>
            <person name="Yu K."/>
            <person name="Liang Q."/>
            <person name="Yang W."/>
            <person name="Lou X."/>
            <person name="Chen J."/>
            <person name="Feng M."/>
            <person name="Jian J."/>
            <person name="Zhang X."/>
            <person name="Luo G."/>
            <person name="Jiang Y."/>
            <person name="Liu J."/>
            <person name="Wang Z."/>
            <person name="Sha Y."/>
            <person name="Zhang B."/>
            <person name="Wu H."/>
            <person name="Tang D."/>
            <person name="Shen Q."/>
            <person name="Xue P."/>
            <person name="Zou S."/>
            <person name="Wang X."/>
            <person name="Liu X."/>
            <person name="Wang F."/>
            <person name="Yang Y."/>
            <person name="An X."/>
            <person name="Dong Z."/>
            <person name="Zhang K."/>
            <person name="Zhang X."/>
            <person name="Luo M.C."/>
            <person name="Dvorak J."/>
            <person name="Tong Y."/>
            <person name="Wang J."/>
            <person name="Yang H."/>
            <person name="Li Z."/>
            <person name="Wang D."/>
            <person name="Zhang A."/>
            <person name="Wang J."/>
        </authorList>
    </citation>
    <scope>NUCLEOTIDE SEQUENCE</scope>
</reference>
<dbReference type="eggNOG" id="KOG1132">
    <property type="taxonomic scope" value="Eukaryota"/>
</dbReference>
<proteinExistence type="predicted"/>
<evidence type="ECO:0000313" key="14">
    <source>
        <dbReference type="EMBL" id="EMS68609.1"/>
    </source>
</evidence>
<dbReference type="CDD" id="cd18788">
    <property type="entry name" value="SF2_C_XPD"/>
    <property type="match status" value="1"/>
</dbReference>
<dbReference type="InterPro" id="IPR057498">
    <property type="entry name" value="Rtel1_ARCH"/>
</dbReference>
<dbReference type="InterPro" id="IPR006555">
    <property type="entry name" value="ATP-dep_Helicase_C"/>
</dbReference>
<dbReference type="Gene3D" id="3.40.50.300">
    <property type="entry name" value="P-loop containing nucleotide triphosphate hydrolases"/>
    <property type="match status" value="3"/>
</dbReference>
<organism evidence="14">
    <name type="scientific">Triticum urartu</name>
    <name type="common">Red wild einkorn</name>
    <name type="synonym">Crithodium urartu</name>
    <dbReference type="NCBI Taxonomy" id="4572"/>
    <lineage>
        <taxon>Eukaryota</taxon>
        <taxon>Viridiplantae</taxon>
        <taxon>Streptophyta</taxon>
        <taxon>Embryophyta</taxon>
        <taxon>Tracheophyta</taxon>
        <taxon>Spermatophyta</taxon>
        <taxon>Magnoliopsida</taxon>
        <taxon>Liliopsida</taxon>
        <taxon>Poales</taxon>
        <taxon>Poaceae</taxon>
        <taxon>BOP clade</taxon>
        <taxon>Pooideae</taxon>
        <taxon>Triticodae</taxon>
        <taxon>Triticeae</taxon>
        <taxon>Triticinae</taxon>
        <taxon>Triticum</taxon>
    </lineage>
</organism>
<keyword evidence="12" id="KW-0413">Isomerase</keyword>
<evidence type="ECO:0000256" key="3">
    <source>
        <dbReference type="ARBA" id="ARBA00022741"/>
    </source>
</evidence>
<keyword evidence="10" id="KW-0238">DNA-binding</keyword>
<evidence type="ECO:0000256" key="4">
    <source>
        <dbReference type="ARBA" id="ARBA00022763"/>
    </source>
</evidence>
<dbReference type="Pfam" id="PF23109">
    <property type="entry name" value="ARCH_RTEL1"/>
    <property type="match status" value="1"/>
</dbReference>
<dbReference type="SMART" id="SM00488">
    <property type="entry name" value="DEXDc2"/>
    <property type="match status" value="1"/>
</dbReference>
<evidence type="ECO:0000256" key="5">
    <source>
        <dbReference type="ARBA" id="ARBA00022801"/>
    </source>
</evidence>
<evidence type="ECO:0000256" key="9">
    <source>
        <dbReference type="ARBA" id="ARBA00023014"/>
    </source>
</evidence>
<evidence type="ECO:0000256" key="7">
    <source>
        <dbReference type="ARBA" id="ARBA00022840"/>
    </source>
</evidence>
<evidence type="ECO:0000256" key="11">
    <source>
        <dbReference type="ARBA" id="ARBA00023204"/>
    </source>
</evidence>
<dbReference type="PROSITE" id="PS51193">
    <property type="entry name" value="HELICASE_ATP_BIND_2"/>
    <property type="match status" value="1"/>
</dbReference>
<keyword evidence="4" id="KW-0227">DNA damage</keyword>
<dbReference type="Gene3D" id="1.20.1160.20">
    <property type="match status" value="1"/>
</dbReference>
<keyword evidence="3" id="KW-0547">Nucleotide-binding</keyword>
<sequence>MAKNFWSSSLDKNVMHRVSWKNLATPKCKGGKYGWRFLTNPDSLCARVLKGRYFPDTDFMHATVPKSASATWRAIIAEEVHAKIITIMWTIWHSRNRIKHGEEGRDLAAALRNTKEALALLELPRNLPMVLPGHGWSPPELGVIKTTTDGALNFADGRGEEVHAKIITIMWTIWHSRNRIKHGEEGRDLAAALRNTKEALALLELPRNLPMVLPGHGWSPPELGVIKTTTDGALNFADGRGGLPAMRIIGDFINFKMIRWLNLLQVLIGVGPKMAVLGSREQMCIHEEVSKLRGKAQNNGCHYLCKKRMCRHNNIVTDYMKNNTELGSEPFDIEDLVNIGRTKGPCPYYISRELSKSVDILFAPYNYLIDPGNRRSLTGISWDNAVLIFDEAHNLESICADAASFDLLTSNLTSCITEAQECIQLCSFKRSIENSAEKQFDPENYAILKGYSKFSHHLPFSLMIVKVSFPHVNSGTLFPALLMALEKKIGELVIDSKELGYTKPGSYIYEFLSELNITSETSKKLIETIDSASLLLEEGNSGETKAGVKAKSTVSRLETIRDMLDIIFKGGGQNHAKYYSFHVNESSRQTSGDSLQVFGKASRTLSWWCFNPGLAMEEFLKLGVRSIILTSGTLSPLDSLAMELNLEFPVRLENPHVISQDQIWVGVVPVGPSGHPLNSSYRTRETVKYKQELGTVIVNFARIVPDGLLVFFPSYSMMDKCIDYWKNRNHEHSVDDSTIWQRMCKHKQPVIEPRQSSNFPNAIEVSEGLDFADRAGRAVIVTGMPFSTPTDPKVRLKREYLDKQAKPSNKNPKFIDWQTYTKLVVGDLVLNVINAYAPQVGHSENTKREFWECVEDKKDGDIDEDVSHRIKAGWMKWHKASGVPQKLKGRFYGTAIRPALTGEEWYVQQAARAVNQAVGRVIRHRHDYGAIIYCDERFVWPNYQSQMSYWLKPYIKCYTKYGEVVQTLTRFFRDKVCVDPKEMDCNDSVSPPADKCLPQEILSDSPATAVNEHRGTTVSLNATTRKNNYMKFTQITPANRTTLPMKHGCSTSQLASSRGQFSQDSQVVDLIDNATMHGQLKEHTLKFMRLKKAKIADVSSQLKHNVESRALTGNRGQQSTPPSKRSTIEQACEKNEAIQERCGGQESTTGPAFLKLAREKLSTAEYGEFVEFMKALKLKTMHIKDSLEAIAKLFSSPGRLTLLEGFRVFVSKNHLPLYEQLVRKYTMANT</sequence>
<dbReference type="STRING" id="4572.M8B4R7"/>
<gene>
    <name evidence="14" type="ORF">TRIUR3_29609</name>
</gene>
<dbReference type="InterPro" id="IPR027417">
    <property type="entry name" value="P-loop_NTPase"/>
</dbReference>
<dbReference type="GO" id="GO:0090657">
    <property type="term" value="P:telomeric loop disassembly"/>
    <property type="evidence" value="ECO:0007669"/>
    <property type="project" value="TreeGrafter"/>
</dbReference>